<dbReference type="Proteomes" id="UP000635071">
    <property type="component" value="Unassembled WGS sequence"/>
</dbReference>
<sequence>MAQTTVSQTVRSPNAPKNLKKVALWTLLLIAAAIGLLTVPSHRTPAAPQAAAAPIVTPQKPIPEPRASKVDYHRLEARIAQLMQMPDMVGLAVGTVENGRVTFVKGFGETVAGSGVAVAPDTVFRWASLSKSVATALVVQLAEDGKVSLDTPLSRLGTTLKLPADARRVTLAHILSHRTGLVRNAWDDRLEAGTDARLLRAELGTLPPLCPPATCYTYQNIAFDAATEVIERKTGETYARVARQRLFAPLGMTHASIGQAGLESAASWAHPYHRNKVPTAVNDSYYRVPAAGGVNSSIEDLLRWMQAQMGAAPNVLSAQALEDMHRARVSTPPHGRRGPMDRALTGAAYGLGWRSYNYAGHALVGHRGSVDGYGSLILFDPAQKSGIVMLWNSNYPVAGRLQLEFFDLLYGLPPTDWLDLQAAKPAPAPQPAGNPQPTPAPAA</sequence>
<proteinExistence type="predicted"/>
<feature type="domain" description="Beta-lactamase-related" evidence="2">
    <location>
        <begin position="76"/>
        <end position="401"/>
    </location>
</feature>
<dbReference type="InterPro" id="IPR012338">
    <property type="entry name" value="Beta-lactam/transpept-like"/>
</dbReference>
<keyword evidence="4" id="KW-1185">Reference proteome</keyword>
<dbReference type="InterPro" id="IPR001466">
    <property type="entry name" value="Beta-lactam-related"/>
</dbReference>
<comment type="caution">
    <text evidence="3">The sequence shown here is derived from an EMBL/GenBank/DDBJ whole genome shotgun (WGS) entry which is preliminary data.</text>
</comment>
<name>A0A917E8Z0_9SPHN</name>
<reference evidence="3" key="2">
    <citation type="submission" date="2020-09" db="EMBL/GenBank/DDBJ databases">
        <authorList>
            <person name="Sun Q."/>
            <person name="Zhou Y."/>
        </authorList>
    </citation>
    <scope>NUCLEOTIDE SEQUENCE</scope>
    <source>
        <strain evidence="3">CGMCC 1.15519</strain>
    </source>
</reference>
<protein>
    <submittedName>
        <fullName evidence="3">Penicillin-binding protein</fullName>
    </submittedName>
</protein>
<evidence type="ECO:0000256" key="1">
    <source>
        <dbReference type="SAM" id="MobiDB-lite"/>
    </source>
</evidence>
<organism evidence="3 4">
    <name type="scientific">Sandarakinorhabdus glacialis</name>
    <dbReference type="NCBI Taxonomy" id="1614636"/>
    <lineage>
        <taxon>Bacteria</taxon>
        <taxon>Pseudomonadati</taxon>
        <taxon>Pseudomonadota</taxon>
        <taxon>Alphaproteobacteria</taxon>
        <taxon>Sphingomonadales</taxon>
        <taxon>Sphingosinicellaceae</taxon>
        <taxon>Sandarakinorhabdus</taxon>
    </lineage>
</organism>
<dbReference type="Gene3D" id="3.40.710.10">
    <property type="entry name" value="DD-peptidase/beta-lactamase superfamily"/>
    <property type="match status" value="1"/>
</dbReference>
<evidence type="ECO:0000259" key="2">
    <source>
        <dbReference type="Pfam" id="PF00144"/>
    </source>
</evidence>
<gene>
    <name evidence="3" type="ORF">GCM10011529_21800</name>
</gene>
<dbReference type="AlphaFoldDB" id="A0A917E8Z0"/>
<dbReference type="SUPFAM" id="SSF56601">
    <property type="entry name" value="beta-lactamase/transpeptidase-like"/>
    <property type="match status" value="1"/>
</dbReference>
<reference evidence="3" key="1">
    <citation type="journal article" date="2014" name="Int. J. Syst. Evol. Microbiol.">
        <title>Complete genome sequence of Corynebacterium casei LMG S-19264T (=DSM 44701T), isolated from a smear-ripened cheese.</title>
        <authorList>
            <consortium name="US DOE Joint Genome Institute (JGI-PGF)"/>
            <person name="Walter F."/>
            <person name="Albersmeier A."/>
            <person name="Kalinowski J."/>
            <person name="Ruckert C."/>
        </authorList>
    </citation>
    <scope>NUCLEOTIDE SEQUENCE</scope>
    <source>
        <strain evidence="3">CGMCC 1.15519</strain>
    </source>
</reference>
<dbReference type="Pfam" id="PF00144">
    <property type="entry name" value="Beta-lactamase"/>
    <property type="match status" value="1"/>
</dbReference>
<dbReference type="InterPro" id="IPR050491">
    <property type="entry name" value="AmpC-like"/>
</dbReference>
<feature type="region of interest" description="Disordered" evidence="1">
    <location>
        <begin position="422"/>
        <end position="443"/>
    </location>
</feature>
<dbReference type="PANTHER" id="PTHR46825">
    <property type="entry name" value="D-ALANYL-D-ALANINE-CARBOXYPEPTIDASE/ENDOPEPTIDASE AMPH"/>
    <property type="match status" value="1"/>
</dbReference>
<evidence type="ECO:0000313" key="4">
    <source>
        <dbReference type="Proteomes" id="UP000635071"/>
    </source>
</evidence>
<dbReference type="EMBL" id="BMJM01000007">
    <property type="protein sequence ID" value="GGE15036.1"/>
    <property type="molecule type" value="Genomic_DNA"/>
</dbReference>
<feature type="compositionally biased region" description="Pro residues" evidence="1">
    <location>
        <begin position="426"/>
        <end position="443"/>
    </location>
</feature>
<evidence type="ECO:0000313" key="3">
    <source>
        <dbReference type="EMBL" id="GGE15036.1"/>
    </source>
</evidence>
<dbReference type="PANTHER" id="PTHR46825:SF15">
    <property type="entry name" value="BETA-LACTAMASE-RELATED DOMAIN-CONTAINING PROTEIN"/>
    <property type="match status" value="1"/>
</dbReference>
<accession>A0A917E8Z0</accession>